<dbReference type="SUPFAM" id="SSF56534">
    <property type="entry name" value="Aromatic aminoacid monoxygenases, catalytic and oligomerization domains"/>
    <property type="match status" value="1"/>
</dbReference>
<evidence type="ECO:0000256" key="4">
    <source>
        <dbReference type="ARBA" id="ARBA00023002"/>
    </source>
</evidence>
<comment type="similarity">
    <text evidence="2">Belongs to the biopterin-dependent aromatic amino acid hydroxylase family.</text>
</comment>
<comment type="cofactor">
    <cofactor evidence="1 7">
        <name>Fe(2+)</name>
        <dbReference type="ChEBI" id="CHEBI:29033"/>
    </cofactor>
</comment>
<organism evidence="9">
    <name type="scientific">uncultured Gemmatimonadales bacterium HF0200_36I24</name>
    <dbReference type="NCBI Taxonomy" id="723614"/>
    <lineage>
        <taxon>Bacteria</taxon>
        <taxon>Pseudomonadati</taxon>
        <taxon>Gemmatimonadota</taxon>
        <taxon>Gemmatimonadia</taxon>
        <taxon>Gemmatimonadales</taxon>
        <taxon>environmental samples</taxon>
    </lineage>
</organism>
<evidence type="ECO:0000259" key="8">
    <source>
        <dbReference type="PROSITE" id="PS51410"/>
    </source>
</evidence>
<reference evidence="9" key="1">
    <citation type="submission" date="2010-01" db="EMBL/GenBank/DDBJ databases">
        <title>Genome fragments of uncultured bacteria from the North Pacific subtropical Gyre.</title>
        <authorList>
            <person name="Pham V.D."/>
            <person name="Delong E.F."/>
        </authorList>
    </citation>
    <scope>NUCLEOTIDE SEQUENCE</scope>
</reference>
<dbReference type="InterPro" id="IPR018301">
    <property type="entry name" value="ArAA_hydroxylase_Fe/CU_BS"/>
</dbReference>
<dbReference type="GO" id="GO:0005506">
    <property type="term" value="F:iron ion binding"/>
    <property type="evidence" value="ECO:0007669"/>
    <property type="project" value="InterPro"/>
</dbReference>
<keyword evidence="5 7" id="KW-0408">Iron</keyword>
<dbReference type="PROSITE" id="PS00367">
    <property type="entry name" value="BH4_AAA_HYDROXYL_1"/>
    <property type="match status" value="1"/>
</dbReference>
<proteinExistence type="inferred from homology"/>
<evidence type="ECO:0000256" key="2">
    <source>
        <dbReference type="ARBA" id="ARBA00009712"/>
    </source>
</evidence>
<dbReference type="PANTHER" id="PTHR11473">
    <property type="entry name" value="AROMATIC AMINO ACID HYDROXYLASE"/>
    <property type="match status" value="1"/>
</dbReference>
<dbReference type="EMBL" id="GU567980">
    <property type="protein sequence ID" value="ADI22268.1"/>
    <property type="molecule type" value="Genomic_DNA"/>
</dbReference>
<dbReference type="PROSITE" id="PS51410">
    <property type="entry name" value="BH4_AAA_HYDROXYL_2"/>
    <property type="match status" value="1"/>
</dbReference>
<dbReference type="Gene3D" id="1.10.800.10">
    <property type="entry name" value="Aromatic amino acid hydroxylase"/>
    <property type="match status" value="1"/>
</dbReference>
<feature type="binding site" evidence="7">
    <location>
        <position position="125"/>
    </location>
    <ligand>
        <name>Fe cation</name>
        <dbReference type="ChEBI" id="CHEBI:24875"/>
    </ligand>
</feature>
<feature type="binding site" evidence="7">
    <location>
        <position position="165"/>
    </location>
    <ligand>
        <name>Fe cation</name>
        <dbReference type="ChEBI" id="CHEBI:24875"/>
    </ligand>
</feature>
<keyword evidence="4" id="KW-0560">Oxidoreductase</keyword>
<dbReference type="Pfam" id="PF00351">
    <property type="entry name" value="Biopterin_H"/>
    <property type="match status" value="1"/>
</dbReference>
<name>E7C494_9BACT</name>
<dbReference type="InterPro" id="IPR001273">
    <property type="entry name" value="ArAA_hydroxylase"/>
</dbReference>
<evidence type="ECO:0000256" key="6">
    <source>
        <dbReference type="ARBA" id="ARBA00023033"/>
    </source>
</evidence>
<protein>
    <submittedName>
        <fullName evidence="9">Phenylalanine-4-hydroxylase</fullName>
    </submittedName>
</protein>
<sequence length="262" mass="30782">MRLVHSLRNDPDSAPVFSEEDHSIWNTLFVKQLPQIERWACRDYLEGFSLLGLNEDGIPTLEDLNAQITPRTGWETIRTSVRYTDAVPWYHYFLDRKFLITDYLRSRDELEFTPEPDLFHDIFGHLPFFTLPHYAKLQEIFAPIFLRTNEKYRDHIKRLAWYSSEFALIREHGELKAFGAGLISSISELSSVMNGSVPLLPFTIDNVIPHDKSVWSHNDQIFIIESIDDLTYELERYFESLPKVSEEVEQLTAEELLRDIRD</sequence>
<dbReference type="InterPro" id="IPR036329">
    <property type="entry name" value="Aro-AA_hydroxylase_C_sf"/>
</dbReference>
<keyword evidence="6" id="KW-0503">Monooxygenase</keyword>
<accession>E7C494</accession>
<dbReference type="GO" id="GO:0004505">
    <property type="term" value="F:phenylalanine 4-monooxygenase activity"/>
    <property type="evidence" value="ECO:0007669"/>
    <property type="project" value="UniProtKB-ARBA"/>
</dbReference>
<dbReference type="PANTHER" id="PTHR11473:SF24">
    <property type="entry name" value="PHENYLALANINE-4-HYDROXYLASE"/>
    <property type="match status" value="1"/>
</dbReference>
<feature type="domain" description="Biopterin-dependent aromatic amino acid hydroxylase family profile" evidence="8">
    <location>
        <begin position="1"/>
        <end position="262"/>
    </location>
</feature>
<evidence type="ECO:0000256" key="3">
    <source>
        <dbReference type="ARBA" id="ARBA00022723"/>
    </source>
</evidence>
<evidence type="ECO:0000256" key="1">
    <source>
        <dbReference type="ARBA" id="ARBA00001954"/>
    </source>
</evidence>
<feature type="binding site" evidence="7">
    <location>
        <position position="120"/>
    </location>
    <ligand>
        <name>Fe cation</name>
        <dbReference type="ChEBI" id="CHEBI:24875"/>
    </ligand>
</feature>
<dbReference type="AlphaFoldDB" id="E7C494"/>
<evidence type="ECO:0000313" key="9">
    <source>
        <dbReference type="EMBL" id="ADI22268.1"/>
    </source>
</evidence>
<dbReference type="InterPro" id="IPR019774">
    <property type="entry name" value="Aromatic-AA_hydroxylase_C"/>
</dbReference>
<dbReference type="InterPro" id="IPR036951">
    <property type="entry name" value="ArAA_hydroxylase_sf"/>
</dbReference>
<evidence type="ECO:0000256" key="5">
    <source>
        <dbReference type="ARBA" id="ARBA00023004"/>
    </source>
</evidence>
<evidence type="ECO:0000256" key="7">
    <source>
        <dbReference type="PIRSR" id="PIRSR601273-2"/>
    </source>
</evidence>
<keyword evidence="3 7" id="KW-0479">Metal-binding</keyword>